<reference evidence="13" key="1">
    <citation type="journal article" date="2023" name="Nat. Microbiol.">
        <title>Babesia duncani multi-omics identifies virulence factors and drug targets.</title>
        <authorList>
            <person name="Singh P."/>
            <person name="Lonardi S."/>
            <person name="Liang Q."/>
            <person name="Vydyam P."/>
            <person name="Khabirova E."/>
            <person name="Fang T."/>
            <person name="Gihaz S."/>
            <person name="Thekkiniath J."/>
            <person name="Munshi M."/>
            <person name="Abel S."/>
            <person name="Ciampossin L."/>
            <person name="Batugedara G."/>
            <person name="Gupta M."/>
            <person name="Lu X.M."/>
            <person name="Lenz T."/>
            <person name="Chakravarty S."/>
            <person name="Cornillot E."/>
            <person name="Hu Y."/>
            <person name="Ma W."/>
            <person name="Gonzalez L.M."/>
            <person name="Sanchez S."/>
            <person name="Estrada K."/>
            <person name="Sanchez-Flores A."/>
            <person name="Montero E."/>
            <person name="Harb O.S."/>
            <person name="Le Roch K.G."/>
            <person name="Mamoun C.B."/>
        </authorList>
    </citation>
    <scope>NUCLEOTIDE SEQUENCE</scope>
    <source>
        <strain evidence="13">WA1</strain>
    </source>
</reference>
<dbReference type="NCBIfam" id="TIGR01494">
    <property type="entry name" value="ATPase_P-type"/>
    <property type="match status" value="2"/>
</dbReference>
<dbReference type="InterPro" id="IPR044492">
    <property type="entry name" value="P_typ_ATPase_HD_dom"/>
</dbReference>
<dbReference type="Pfam" id="PF13246">
    <property type="entry name" value="Cation_ATPase"/>
    <property type="match status" value="1"/>
</dbReference>
<dbReference type="GO" id="GO:0016887">
    <property type="term" value="F:ATP hydrolysis activity"/>
    <property type="evidence" value="ECO:0007669"/>
    <property type="project" value="InterPro"/>
</dbReference>
<feature type="region of interest" description="Disordered" evidence="10">
    <location>
        <begin position="1"/>
        <end position="58"/>
    </location>
</feature>
<dbReference type="InterPro" id="IPR006068">
    <property type="entry name" value="ATPase_P-typ_cation-transptr_C"/>
</dbReference>
<dbReference type="GO" id="GO:0005524">
    <property type="term" value="F:ATP binding"/>
    <property type="evidence" value="ECO:0007669"/>
    <property type="project" value="UniProtKB-KW"/>
</dbReference>
<evidence type="ECO:0000313" key="14">
    <source>
        <dbReference type="Proteomes" id="UP001214638"/>
    </source>
</evidence>
<dbReference type="Proteomes" id="UP001214638">
    <property type="component" value="Unassembled WGS sequence"/>
</dbReference>
<dbReference type="Pfam" id="PF00690">
    <property type="entry name" value="Cation_ATPase_N"/>
    <property type="match status" value="1"/>
</dbReference>
<proteinExistence type="inferred from homology"/>
<dbReference type="Pfam" id="PF00122">
    <property type="entry name" value="E1-E2_ATPase"/>
    <property type="match status" value="1"/>
</dbReference>
<feature type="transmembrane region" description="Helical" evidence="11">
    <location>
        <begin position="394"/>
        <end position="421"/>
    </location>
</feature>
<evidence type="ECO:0000256" key="1">
    <source>
        <dbReference type="ARBA" id="ARBA00004141"/>
    </source>
</evidence>
<dbReference type="InterPro" id="IPR008250">
    <property type="entry name" value="ATPase_P-typ_transduc_dom_A_sf"/>
</dbReference>
<evidence type="ECO:0000313" key="13">
    <source>
        <dbReference type="EMBL" id="KAK2195714.1"/>
    </source>
</evidence>
<sequence length="1204" mass="131357">MTDKKKSVNLPPTPRDGGSSGNRSNPPSSRSVDQRTTPPTISINGQGEGNATNNAFSRILPPSGVPMFADALEMEVVNKLSKSQLLAEDVIEFVKHRNVSQFHEAKKSVEQIQPSTGKSHFAHSSIETIMDEFGLNDVTQGLSSAQVDLNLQLYGKNILVAGESEPIWKIYLSQFYNFVVILLLTAAVATLALGNVVEGVFIILIVNINAVMATYMEKSAANALEKLAELSSPTCTVIRDGIVMTLDTKKVVPGDVILLKMGDSVAADIRLFDIMEIRLNESLLTGESLPVKKTLKAIDMDSPFSSNLCFASTSVIAGSAKGIVVNTGMNTQVGKIAAQLKKAAEGGKMTPLQHGINRLGGTIGMISAMVLVTIVIVASLTGYEDPTHPDASRILSIVLLAVGFAVSSVPEGLPMVVTIALSLGARDMARKNANIRKLPAVETLGCCSIICSDKTGTLTEGKMTATTIVNFRKENHTLKGKELRFFPTLGFNPIGGVFNPSDLTNDYTRQIMDQVNNEGNMNNVDKNIIGQSDNMDAAHVKLTLLTAYLNSYATKLERNEKSNIWKAVGNMTEGPLIVAAAKCGIGKTLNPHDTTEIDYPMIEQLEVPFNSSRKMMCTVHKLKVPNTYGDLDMTSSSGETYTHVATIKGAPDMLFNLCKGCISTNGNRCCIDWTRGSSGLTREEINELVKTNDVLSMRALRVLLFGIFPLTDEDINELRKCDDSDLRLKYLLGEGDSYKAPLVLLGFVGSLDPPRHGVRDAIKTCGEAGIRVIMITGDQQATANAVAKEIGLFEQPDAADSKVIECRYLHINNDNSQMHLPDAKIDEYTCTVSVFCRAQPEDKVAIIESLRRQKHLTAMTGDGVNDAPALKTADIGISMGINGTDVAKGASEMVLLDDDFCTIVKAVESGRTIYANIQKFVSFLLGTNIGEILYLTISIGISTLPPVDALQILFLNFMTDGCPAVALSKEPADSDVMSKKPRPPNQPVMTRDWWIYGNIPHTIFEAASVIASILLALYLCTGVIYLSDLKQQCKFVDLKDADGNVSTYPYFCRSFEYRVTTNYTGWVTNINYYDPQKQKMITALGAFYGKVDNPTPQTQGLLPEVAKAFADMEGVAISPELEKDENGWYKSKTSQVVGKDTEKSKLVGVSPRGYYEINSRKAMQARTISFITAVWCEMLRAYTVRSWDYFFQSGGSTLWLFQLH</sequence>
<evidence type="ECO:0000256" key="4">
    <source>
        <dbReference type="ARBA" id="ARBA00022840"/>
    </source>
</evidence>
<accession>A0AAD9UNB0</accession>
<keyword evidence="3" id="KW-0547">Nucleotide-binding</keyword>
<keyword evidence="7" id="KW-0813">Transport</keyword>
<evidence type="ECO:0000259" key="12">
    <source>
        <dbReference type="SMART" id="SM00831"/>
    </source>
</evidence>
<feature type="domain" description="Cation-transporting P-type ATPase N-terminal" evidence="12">
    <location>
        <begin position="120"/>
        <end position="195"/>
    </location>
</feature>
<evidence type="ECO:0000256" key="7">
    <source>
        <dbReference type="ARBA" id="ARBA00023065"/>
    </source>
</evidence>
<dbReference type="InterPro" id="IPR004014">
    <property type="entry name" value="ATPase_P-typ_cation-transptr_N"/>
</dbReference>
<dbReference type="Gene3D" id="1.20.1110.10">
    <property type="entry name" value="Calcium-transporting ATPase, transmembrane domain"/>
    <property type="match status" value="1"/>
</dbReference>
<dbReference type="InterPro" id="IPR036412">
    <property type="entry name" value="HAD-like_sf"/>
</dbReference>
<evidence type="ECO:0000256" key="2">
    <source>
        <dbReference type="ARBA" id="ARBA00022692"/>
    </source>
</evidence>
<dbReference type="SMART" id="SM00831">
    <property type="entry name" value="Cation_ATPase_N"/>
    <property type="match status" value="1"/>
</dbReference>
<feature type="transmembrane region" description="Helical" evidence="11">
    <location>
        <begin position="1003"/>
        <end position="1026"/>
    </location>
</feature>
<feature type="transmembrane region" description="Helical" evidence="11">
    <location>
        <begin position="359"/>
        <end position="382"/>
    </location>
</feature>
<dbReference type="SUPFAM" id="SSF56784">
    <property type="entry name" value="HAD-like"/>
    <property type="match status" value="1"/>
</dbReference>
<dbReference type="PROSITE" id="PS00154">
    <property type="entry name" value="ATPASE_E1_E2"/>
    <property type="match status" value="1"/>
</dbReference>
<dbReference type="AlphaFoldDB" id="A0AAD9UNB0"/>
<gene>
    <name evidence="13" type="ORF">BdWA1_002307</name>
</gene>
<organism evidence="13 14">
    <name type="scientific">Babesia duncani</name>
    <dbReference type="NCBI Taxonomy" id="323732"/>
    <lineage>
        <taxon>Eukaryota</taxon>
        <taxon>Sar</taxon>
        <taxon>Alveolata</taxon>
        <taxon>Apicomplexa</taxon>
        <taxon>Aconoidasida</taxon>
        <taxon>Piroplasmida</taxon>
        <taxon>Babesiidae</taxon>
        <taxon>Babesia</taxon>
    </lineage>
</organism>
<dbReference type="GO" id="GO:0016020">
    <property type="term" value="C:membrane"/>
    <property type="evidence" value="ECO:0007669"/>
    <property type="project" value="UniProtKB-SubCell"/>
</dbReference>
<dbReference type="SFLD" id="SFLDF00027">
    <property type="entry name" value="p-type_atpase"/>
    <property type="match status" value="1"/>
</dbReference>
<comment type="caution">
    <text evidence="13">The sequence shown here is derived from an EMBL/GenBank/DDBJ whole genome shotgun (WGS) entry which is preliminary data.</text>
</comment>
<evidence type="ECO:0000256" key="9">
    <source>
        <dbReference type="ARBA" id="ARBA00038148"/>
    </source>
</evidence>
<dbReference type="InterPro" id="IPR001757">
    <property type="entry name" value="P_typ_ATPase"/>
</dbReference>
<dbReference type="SUPFAM" id="SSF81660">
    <property type="entry name" value="Metal cation-transporting ATPase, ATP-binding domain N"/>
    <property type="match status" value="1"/>
</dbReference>
<dbReference type="InterPro" id="IPR023214">
    <property type="entry name" value="HAD_sf"/>
</dbReference>
<keyword evidence="14" id="KW-1185">Reference proteome</keyword>
<dbReference type="InterPro" id="IPR023298">
    <property type="entry name" value="ATPase_P-typ_TM_dom_sf"/>
</dbReference>
<evidence type="ECO:0000256" key="8">
    <source>
        <dbReference type="ARBA" id="ARBA00023136"/>
    </source>
</evidence>
<dbReference type="SFLD" id="SFLDG00002">
    <property type="entry name" value="C1.7:_P-type_atpase_like"/>
    <property type="match status" value="1"/>
</dbReference>
<dbReference type="InterPro" id="IPR059000">
    <property type="entry name" value="ATPase_P-type_domA"/>
</dbReference>
<dbReference type="SFLD" id="SFLDS00003">
    <property type="entry name" value="Haloacid_Dehalogenase"/>
    <property type="match status" value="1"/>
</dbReference>
<keyword evidence="7" id="KW-0406">Ion transport</keyword>
<comment type="similarity">
    <text evidence="9">Belongs to the cation transport ATPase (P-type) (TC 3.A.3) family.</text>
</comment>
<evidence type="ECO:0000256" key="6">
    <source>
        <dbReference type="ARBA" id="ARBA00022989"/>
    </source>
</evidence>
<protein>
    <submittedName>
        <fullName evidence="13">Bifunctional P-type ATPase</fullName>
    </submittedName>
</protein>
<dbReference type="InterPro" id="IPR023299">
    <property type="entry name" value="ATPase_P-typ_cyto_dom_N"/>
</dbReference>
<dbReference type="PRINTS" id="PR00121">
    <property type="entry name" value="NAKATPASE"/>
</dbReference>
<dbReference type="SUPFAM" id="SSF81653">
    <property type="entry name" value="Calcium ATPase, transduction domain A"/>
    <property type="match status" value="1"/>
</dbReference>
<dbReference type="InterPro" id="IPR018303">
    <property type="entry name" value="ATPase_P-typ_P_site"/>
</dbReference>
<dbReference type="PANTHER" id="PTHR42861">
    <property type="entry name" value="CALCIUM-TRANSPORTING ATPASE"/>
    <property type="match status" value="1"/>
</dbReference>
<keyword evidence="5" id="KW-1278">Translocase</keyword>
<name>A0AAD9UNB0_9APIC</name>
<keyword evidence="2 11" id="KW-0812">Transmembrane</keyword>
<dbReference type="SUPFAM" id="SSF81665">
    <property type="entry name" value="Calcium ATPase, transmembrane domain M"/>
    <property type="match status" value="1"/>
</dbReference>
<comment type="subcellular location">
    <subcellularLocation>
        <location evidence="1">Membrane</location>
        <topology evidence="1">Multi-pass membrane protein</topology>
    </subcellularLocation>
</comment>
<dbReference type="Pfam" id="PF00689">
    <property type="entry name" value="Cation_ATPase_C"/>
    <property type="match status" value="1"/>
</dbReference>
<dbReference type="Gene3D" id="3.40.1110.10">
    <property type="entry name" value="Calcium-transporting ATPase, cytoplasmic domain N"/>
    <property type="match status" value="1"/>
</dbReference>
<dbReference type="RefSeq" id="XP_067802557.1">
    <property type="nucleotide sequence ID" value="XM_067947335.1"/>
</dbReference>
<feature type="transmembrane region" description="Helical" evidence="11">
    <location>
        <begin position="199"/>
        <end position="216"/>
    </location>
</feature>
<dbReference type="GO" id="GO:0006811">
    <property type="term" value="P:monoatomic ion transport"/>
    <property type="evidence" value="ECO:0007669"/>
    <property type="project" value="UniProtKB-KW"/>
</dbReference>
<feature type="transmembrane region" description="Helical" evidence="11">
    <location>
        <begin position="920"/>
        <end position="941"/>
    </location>
</feature>
<keyword evidence="4" id="KW-0067">ATP-binding</keyword>
<dbReference type="EMBL" id="JALLKP010000003">
    <property type="protein sequence ID" value="KAK2195714.1"/>
    <property type="molecule type" value="Genomic_DNA"/>
</dbReference>
<evidence type="ECO:0000256" key="11">
    <source>
        <dbReference type="SAM" id="Phobius"/>
    </source>
</evidence>
<evidence type="ECO:0000256" key="10">
    <source>
        <dbReference type="SAM" id="MobiDB-lite"/>
    </source>
</evidence>
<dbReference type="Gene3D" id="2.70.150.10">
    <property type="entry name" value="Calcium-transporting ATPase, cytoplasmic transduction domain A"/>
    <property type="match status" value="1"/>
</dbReference>
<keyword evidence="8 11" id="KW-0472">Membrane</keyword>
<feature type="compositionally biased region" description="Polar residues" evidence="10">
    <location>
        <begin position="34"/>
        <end position="56"/>
    </location>
</feature>
<dbReference type="KEGG" id="bdw:94336605"/>
<dbReference type="FunFam" id="3.40.50.1000:FF:000083">
    <property type="entry name" value="Sodium/potassium-transporting ATPase subunit alpha"/>
    <property type="match status" value="1"/>
</dbReference>
<evidence type="ECO:0000256" key="3">
    <source>
        <dbReference type="ARBA" id="ARBA00022741"/>
    </source>
</evidence>
<dbReference type="PRINTS" id="PR00119">
    <property type="entry name" value="CATATPASE"/>
</dbReference>
<feature type="compositionally biased region" description="Low complexity" evidence="10">
    <location>
        <begin position="21"/>
        <end position="31"/>
    </location>
</feature>
<keyword evidence="6 11" id="KW-1133">Transmembrane helix</keyword>
<evidence type="ECO:0000256" key="5">
    <source>
        <dbReference type="ARBA" id="ARBA00022967"/>
    </source>
</evidence>
<dbReference type="GeneID" id="94336605"/>
<feature type="transmembrane region" description="Helical" evidence="11">
    <location>
        <begin position="175"/>
        <end position="193"/>
    </location>
</feature>
<dbReference type="Gene3D" id="3.40.50.1000">
    <property type="entry name" value="HAD superfamily/HAD-like"/>
    <property type="match status" value="1"/>
</dbReference>